<comment type="caution">
    <text evidence="3">The sequence shown here is derived from an EMBL/GenBank/DDBJ whole genome shotgun (WGS) entry which is preliminary data.</text>
</comment>
<evidence type="ECO:0000256" key="1">
    <source>
        <dbReference type="SAM" id="MobiDB-lite"/>
    </source>
</evidence>
<dbReference type="SUPFAM" id="SSF51206">
    <property type="entry name" value="cAMP-binding domain-like"/>
    <property type="match status" value="2"/>
</dbReference>
<dbReference type="GeneID" id="94834560"/>
<evidence type="ECO:0000313" key="4">
    <source>
        <dbReference type="Proteomes" id="UP000179807"/>
    </source>
</evidence>
<dbReference type="InterPro" id="IPR014710">
    <property type="entry name" value="RmlC-like_jellyroll"/>
</dbReference>
<feature type="domain" description="Cyclic nucleotide-binding" evidence="2">
    <location>
        <begin position="87"/>
        <end position="129"/>
    </location>
</feature>
<feature type="region of interest" description="Disordered" evidence="1">
    <location>
        <begin position="1"/>
        <end position="31"/>
    </location>
</feature>
<sequence>MRNTRKILRRENLSEEKRPNSSRRQKKRIVMKPRKQIPISERRYTQDTAFEALKLPPSKRKSWQVDSIISIFSQWPEFEIITKNARELYQISRNCEIEHLNENTFLFAEGDLFDAFYLIFSGEVMLVREKFRYEDFMLIKTPKGPKNNVRQYHNVNPIFRDQSITAPNSPNTPIFKYPIQKCPTFDKSLKLNQFSKNLLEYRFGSDKKFEAFDLKAPHSIIGFSELEKQKPWSYSAVVTQPSYIIRIDATVYQKTIAMIREEEKINRARYLAQIPVFEELQDIPELFNRLADNVIEMKIPKGTKRKSFCDGWIVVQSGSVSKHRKVNFNLSSIDPRALSGGAIDIRLPKGETYVKLEVLGPDSIIADPSLTSNFKKPYKLEFMEDTVIYCISMNDLRDLLPISFRRNLEKQLLDDPSDDYLIRKWIEREMVVKWQMYKKSISKESKNYAEYEKIMKTGFASCRRMFPKMIKDHQVTCQNPRFKAIHQLDKSLKTGEIEIPSTFTKDFK</sequence>
<dbReference type="PANTHER" id="PTHR23011:SF28">
    <property type="entry name" value="CYCLIC NUCLEOTIDE-BINDING DOMAIN CONTAINING PROTEIN"/>
    <property type="match status" value="1"/>
</dbReference>
<feature type="compositionally biased region" description="Basic residues" evidence="1">
    <location>
        <begin position="20"/>
        <end position="31"/>
    </location>
</feature>
<feature type="compositionally biased region" description="Basic and acidic residues" evidence="1">
    <location>
        <begin position="9"/>
        <end position="19"/>
    </location>
</feature>
<gene>
    <name evidence="3" type="ORF">TRFO_17897</name>
</gene>
<organism evidence="3 4">
    <name type="scientific">Tritrichomonas foetus</name>
    <dbReference type="NCBI Taxonomy" id="1144522"/>
    <lineage>
        <taxon>Eukaryota</taxon>
        <taxon>Metamonada</taxon>
        <taxon>Parabasalia</taxon>
        <taxon>Tritrichomonadida</taxon>
        <taxon>Tritrichomonadidae</taxon>
        <taxon>Tritrichomonas</taxon>
    </lineage>
</organism>
<proteinExistence type="predicted"/>
<dbReference type="InterPro" id="IPR000595">
    <property type="entry name" value="cNMP-bd_dom"/>
</dbReference>
<dbReference type="Proteomes" id="UP000179807">
    <property type="component" value="Unassembled WGS sequence"/>
</dbReference>
<dbReference type="Gene3D" id="2.60.120.10">
    <property type="entry name" value="Jelly Rolls"/>
    <property type="match status" value="2"/>
</dbReference>
<dbReference type="RefSeq" id="XP_068365452.1">
    <property type="nucleotide sequence ID" value="XM_068499856.1"/>
</dbReference>
<dbReference type="EMBL" id="MLAK01000566">
    <property type="protein sequence ID" value="OHT12316.1"/>
    <property type="molecule type" value="Genomic_DNA"/>
</dbReference>
<dbReference type="InterPro" id="IPR018490">
    <property type="entry name" value="cNMP-bd_dom_sf"/>
</dbReference>
<evidence type="ECO:0000313" key="3">
    <source>
        <dbReference type="EMBL" id="OHT12316.1"/>
    </source>
</evidence>
<dbReference type="PANTHER" id="PTHR23011">
    <property type="entry name" value="CYCLIC NUCLEOTIDE-BINDING DOMAIN CONTAINING PROTEIN"/>
    <property type="match status" value="1"/>
</dbReference>
<reference evidence="3" key="1">
    <citation type="submission" date="2016-10" db="EMBL/GenBank/DDBJ databases">
        <authorList>
            <person name="Benchimol M."/>
            <person name="Almeida L.G."/>
            <person name="Vasconcelos A.T."/>
            <person name="Perreira-Neves A."/>
            <person name="Rosa I.A."/>
            <person name="Tasca T."/>
            <person name="Bogo M.R."/>
            <person name="de Souza W."/>
        </authorList>
    </citation>
    <scope>NUCLEOTIDE SEQUENCE [LARGE SCALE GENOMIC DNA]</scope>
    <source>
        <strain evidence="3">K</strain>
    </source>
</reference>
<dbReference type="AlphaFoldDB" id="A0A1J4KR87"/>
<keyword evidence="4" id="KW-1185">Reference proteome</keyword>
<name>A0A1J4KR87_9EUKA</name>
<dbReference type="PROSITE" id="PS50042">
    <property type="entry name" value="CNMP_BINDING_3"/>
    <property type="match status" value="1"/>
</dbReference>
<accession>A0A1J4KR87</accession>
<dbReference type="VEuPathDB" id="TrichDB:TRFO_17897"/>
<evidence type="ECO:0000259" key="2">
    <source>
        <dbReference type="PROSITE" id="PS50042"/>
    </source>
</evidence>
<protein>
    <recommendedName>
        <fullName evidence="2">Cyclic nucleotide-binding domain-containing protein</fullName>
    </recommendedName>
</protein>